<dbReference type="Proteomes" id="UP001230268">
    <property type="component" value="Unassembled WGS sequence"/>
</dbReference>
<dbReference type="GO" id="GO:0007023">
    <property type="term" value="P:post-chaperonin tubulin folding pathway"/>
    <property type="evidence" value="ECO:0007669"/>
    <property type="project" value="InterPro"/>
</dbReference>
<dbReference type="Pfam" id="PF23579">
    <property type="entry name" value="ARM_TBCD"/>
    <property type="match status" value="1"/>
</dbReference>
<gene>
    <name evidence="3" type="ORF">BgAZ_110680</name>
</gene>
<evidence type="ECO:0000313" key="3">
    <source>
        <dbReference type="EMBL" id="KAK1445162.1"/>
    </source>
</evidence>
<evidence type="ECO:0000313" key="4">
    <source>
        <dbReference type="Proteomes" id="UP001230268"/>
    </source>
</evidence>
<sequence length="1460" mass="163576">MEFDHMQHSLDFFSDSDAKDRLIKDLCVHCHRLILDEPSEINPSESETSEPSHSCKLNKITSGSYGPSNLASDALDACSTRSNEDLTRSEKKECSGVQSLVDITNELGVILGKYMNQPALIYRYIENLVSEPFDLLKNYALLPLKRRSDIINAVADGSAKTALIALEQLCYHIYNVSKLVGLRRIVACAPNDVSFLSPVVSLIECLVGRTPISGEARYESKLWCLEYVFLAWLSLLVYVPFDLSTIWQDEQDGTRTLQRRIINLSTHYLNQSTKARDAAALVMSTLFSRPDICERDLGTFMLHCTRVLTRNTKSVTKAVPLDAALNNGIGNDDFDDILDSPRVNQVEMNDDTNSNSCKKLDADAQEAADYAIKSRISPILEDHSRIGVLTILKQMLKRMPVEGLSAHIPHISKCLLDKNWNPSSTACRKLKAACLGRLAVHLLPSHYSSQRYRRICRQLIQSASTAEEQSSVEEHIEIDERIEMILEHLLRSLVDSDIRVRWASAKSIGRISLKLPIELNEEIVEHILQIIYKQYDSVRMSFIKGEAPVHGGCLALAEIIRNGLLYPRMLNDVLNCVVLTLGLDVWRGKGSEGTAVRDASCYICWAIVRNFSSSLLHPSSLIPMSKELVNMALFDISINCRRAAGAAIQELVGRVGNIPHGLDLIVLADYYSVANRRNAFLNVSFEVSKLGFYTLSMIDNLVRTKLHHPDSTTRRLAAIALGKISLALVDSPNSQLITRNGLPVYLELVESCISNATSPNLGVMHGSLCALIELLSSLVNHEELIKDQFTRIKQIPIVFERKRLFRIKGGTIIRESICNFIKLVCRLANNNKCLSISKEELDVYVVVVKDSVRNFTVNIQVAAAEALVDLFHTLFSSNPVSASDLVEYFVRALKNKEDHIAARRGYALALGSSPVHMVPSLVEPVITALCESVLTNKESAEVRDAQTRQYATVSLVRIMSSGISVPISSSTTDLLVCTLEVGCRDYEVDSRGDVGSWVREVSIEAIAYIYYLLNRYDKGSTDVPILRELDANHLLRLAICLIRVCLEAMELTRARATFLFTHIFGGKFNFNVSWIWRRMFYTYCYEYDVAKSTIFDECENDKKYVRRSPSNTRQVPPIIKPPVHSHSNMEKVDCESEYHMSVDNSPKACLEEPNELNFRFEKLPDPYMTVEKQSEMTEGIQKALKSIACNIKNSIMASYNIDEILESIKVDSKDSWDSLNKSQLNSTLRLPGYGVAPQCFEHLLWLIMIPECSNVVVNSLVQVLGGIPLQTSWNGRILEQVVADFLNEHKNEVVSSNGHGYTTLKEYLSQSITKMYRTAIERKNCKVCSKAVSAMRILLSHGILGHSHEFTELLSKESRVATNYSYLKGIIKCLQAHCATISEQETAGHVLRIIIGFLDHQYPTLRFFAQSSLVIVFNSLDTVYNRSTLDSAIEVTVSSVLEVEANCATAITQLTQLLGI</sequence>
<feature type="domain" description="C2H2-type" evidence="2">
    <location>
        <begin position="1325"/>
        <end position="1346"/>
    </location>
</feature>
<dbReference type="GO" id="GO:0005096">
    <property type="term" value="F:GTPase activator activity"/>
    <property type="evidence" value="ECO:0007669"/>
    <property type="project" value="InterPro"/>
</dbReference>
<dbReference type="PANTHER" id="PTHR12658">
    <property type="entry name" value="BETA-TUBULIN COFACTOR D"/>
    <property type="match status" value="1"/>
</dbReference>
<dbReference type="GO" id="GO:0048487">
    <property type="term" value="F:beta-tubulin binding"/>
    <property type="evidence" value="ECO:0007669"/>
    <property type="project" value="InterPro"/>
</dbReference>
<dbReference type="GO" id="GO:0000226">
    <property type="term" value="P:microtubule cytoskeleton organization"/>
    <property type="evidence" value="ECO:0007669"/>
    <property type="project" value="TreeGrafter"/>
</dbReference>
<accession>A0AAD8PHA9</accession>
<dbReference type="InterPro" id="IPR033162">
    <property type="entry name" value="TBCD"/>
</dbReference>
<dbReference type="InterPro" id="IPR011989">
    <property type="entry name" value="ARM-like"/>
</dbReference>
<dbReference type="Gene3D" id="1.25.10.10">
    <property type="entry name" value="Leucine-rich Repeat Variant"/>
    <property type="match status" value="2"/>
</dbReference>
<dbReference type="PROSITE" id="PS00028">
    <property type="entry name" value="ZINC_FINGER_C2H2_1"/>
    <property type="match status" value="1"/>
</dbReference>
<dbReference type="PANTHER" id="PTHR12658:SF0">
    <property type="entry name" value="TUBULIN-SPECIFIC CHAPERONE D"/>
    <property type="match status" value="1"/>
</dbReference>
<dbReference type="Pfam" id="PF25767">
    <property type="entry name" value="ARM_TBCD_2nd"/>
    <property type="match status" value="1"/>
</dbReference>
<organism evidence="3 4">
    <name type="scientific">Babesia gibsoni</name>
    <dbReference type="NCBI Taxonomy" id="33632"/>
    <lineage>
        <taxon>Eukaryota</taxon>
        <taxon>Sar</taxon>
        <taxon>Alveolata</taxon>
        <taxon>Apicomplexa</taxon>
        <taxon>Aconoidasida</taxon>
        <taxon>Piroplasmida</taxon>
        <taxon>Babesiidae</taxon>
        <taxon>Babesia</taxon>
    </lineage>
</organism>
<dbReference type="InterPro" id="IPR013087">
    <property type="entry name" value="Znf_C2H2_type"/>
</dbReference>
<dbReference type="GO" id="GO:0007021">
    <property type="term" value="P:tubulin complex assembly"/>
    <property type="evidence" value="ECO:0007669"/>
    <property type="project" value="InterPro"/>
</dbReference>
<evidence type="ECO:0000256" key="1">
    <source>
        <dbReference type="SAM" id="MobiDB-lite"/>
    </source>
</evidence>
<dbReference type="EMBL" id="JAVEPI010000001">
    <property type="protein sequence ID" value="KAK1445162.1"/>
    <property type="molecule type" value="Genomic_DNA"/>
</dbReference>
<protein>
    <submittedName>
        <fullName evidence="3">Tubulin-folding cofactor D</fullName>
    </submittedName>
</protein>
<feature type="region of interest" description="Disordered" evidence="1">
    <location>
        <begin position="1107"/>
        <end position="1126"/>
    </location>
</feature>
<dbReference type="InterPro" id="IPR016024">
    <property type="entry name" value="ARM-type_fold"/>
</dbReference>
<reference evidence="3" key="1">
    <citation type="submission" date="2023-08" db="EMBL/GenBank/DDBJ databases">
        <title>Draft sequence of the Babesia gibsoni genome.</title>
        <authorList>
            <person name="Yamagishi J.Y."/>
            <person name="Xuan X.X."/>
        </authorList>
    </citation>
    <scope>NUCLEOTIDE SEQUENCE</scope>
    <source>
        <strain evidence="3">Azabu</strain>
    </source>
</reference>
<dbReference type="InterPro" id="IPR058033">
    <property type="entry name" value="ARM_TBCD_2nd"/>
</dbReference>
<evidence type="ECO:0000259" key="2">
    <source>
        <dbReference type="PROSITE" id="PS00028"/>
    </source>
</evidence>
<dbReference type="SUPFAM" id="SSF48371">
    <property type="entry name" value="ARM repeat"/>
    <property type="match status" value="1"/>
</dbReference>
<proteinExistence type="predicted"/>
<comment type="caution">
    <text evidence="3">The sequence shown here is derived from an EMBL/GenBank/DDBJ whole genome shotgun (WGS) entry which is preliminary data.</text>
</comment>
<keyword evidence="4" id="KW-1185">Reference proteome</keyword>
<name>A0AAD8PHA9_BABGI</name>